<comment type="caution">
    <text evidence="2">The sequence shown here is derived from an EMBL/GenBank/DDBJ whole genome shotgun (WGS) entry which is preliminary data.</text>
</comment>
<protein>
    <recommendedName>
        <fullName evidence="4">ATP synthase I chain</fullName>
    </recommendedName>
</protein>
<keyword evidence="1" id="KW-0472">Membrane</keyword>
<dbReference type="Proteomes" id="UP000635828">
    <property type="component" value="Unassembled WGS sequence"/>
</dbReference>
<evidence type="ECO:0000313" key="3">
    <source>
        <dbReference type="Proteomes" id="UP000635828"/>
    </source>
</evidence>
<evidence type="ECO:0008006" key="4">
    <source>
        <dbReference type="Google" id="ProtNLM"/>
    </source>
</evidence>
<evidence type="ECO:0000313" key="2">
    <source>
        <dbReference type="EMBL" id="MBC5678080.1"/>
    </source>
</evidence>
<reference evidence="2 3" key="1">
    <citation type="submission" date="2020-08" db="EMBL/GenBank/DDBJ databases">
        <title>Genome public.</title>
        <authorList>
            <person name="Liu C."/>
            <person name="Sun Q."/>
        </authorList>
    </citation>
    <scope>NUCLEOTIDE SEQUENCE [LARGE SCALE GENOMIC DNA]</scope>
    <source>
        <strain evidence="2 3">NSJ-7</strain>
    </source>
</reference>
<dbReference type="RefSeq" id="WP_024728741.1">
    <property type="nucleotide sequence ID" value="NZ_JACOOS010000012.1"/>
</dbReference>
<organism evidence="2 3">
    <name type="scientific">Anaerostipes hominis</name>
    <name type="common">ex Liu et al. 2021</name>
    <dbReference type="NCBI Taxonomy" id="2763018"/>
    <lineage>
        <taxon>Bacteria</taxon>
        <taxon>Bacillati</taxon>
        <taxon>Bacillota</taxon>
        <taxon>Clostridia</taxon>
        <taxon>Lachnospirales</taxon>
        <taxon>Lachnospiraceae</taxon>
        <taxon>Anaerostipes</taxon>
    </lineage>
</organism>
<keyword evidence="1" id="KW-1133">Transmembrane helix</keyword>
<feature type="transmembrane region" description="Helical" evidence="1">
    <location>
        <begin position="83"/>
        <end position="101"/>
    </location>
</feature>
<sequence length="144" mass="15505">MIIEELKEINPVLLELLAGLGIYGAAAGAAGMVTSGGSLYFLGGILAGLFLAACLILNMYLTIDTALDLDPESANKYMVRRTLVRKFLTVLAAAVGIKIHMLTFSGIILGVLGIKIAAYLQPLIHRRVSEKRSGRNEEVKSRMD</sequence>
<feature type="transmembrane region" description="Helical" evidence="1">
    <location>
        <begin position="39"/>
        <end position="63"/>
    </location>
</feature>
<accession>A0ABR7FSA5</accession>
<gene>
    <name evidence="2" type="ORF">H8S22_10840</name>
</gene>
<proteinExistence type="predicted"/>
<dbReference type="EMBL" id="JACOOS010000012">
    <property type="protein sequence ID" value="MBC5678080.1"/>
    <property type="molecule type" value="Genomic_DNA"/>
</dbReference>
<name>A0ABR7FSA5_9FIRM</name>
<keyword evidence="1" id="KW-0812">Transmembrane</keyword>
<keyword evidence="3" id="KW-1185">Reference proteome</keyword>
<feature type="transmembrane region" description="Helical" evidence="1">
    <location>
        <begin position="12"/>
        <end position="33"/>
    </location>
</feature>
<evidence type="ECO:0000256" key="1">
    <source>
        <dbReference type="SAM" id="Phobius"/>
    </source>
</evidence>